<comment type="similarity">
    <text evidence="1 5">Belongs to the EXO70 family.</text>
</comment>
<dbReference type="GO" id="GO:0015031">
    <property type="term" value="P:protein transport"/>
    <property type="evidence" value="ECO:0007669"/>
    <property type="project" value="UniProtKB-KW"/>
</dbReference>
<organism evidence="7 8">
    <name type="scientific">Adineta steineri</name>
    <dbReference type="NCBI Taxonomy" id="433720"/>
    <lineage>
        <taxon>Eukaryota</taxon>
        <taxon>Metazoa</taxon>
        <taxon>Spiralia</taxon>
        <taxon>Gnathifera</taxon>
        <taxon>Rotifera</taxon>
        <taxon>Eurotatoria</taxon>
        <taxon>Bdelloidea</taxon>
        <taxon>Adinetida</taxon>
        <taxon>Adinetidae</taxon>
        <taxon>Adineta</taxon>
    </lineage>
</organism>
<keyword evidence="3 5" id="KW-0268">Exocytosis</keyword>
<keyword evidence="5" id="KW-0653">Protein transport</keyword>
<dbReference type="GO" id="GO:0000145">
    <property type="term" value="C:exocyst"/>
    <property type="evidence" value="ECO:0007669"/>
    <property type="project" value="InterPro"/>
</dbReference>
<dbReference type="Proteomes" id="UP000663860">
    <property type="component" value="Unassembled WGS sequence"/>
</dbReference>
<dbReference type="EMBL" id="CAJNOE010000148">
    <property type="protein sequence ID" value="CAF0979490.1"/>
    <property type="molecule type" value="Genomic_DNA"/>
</dbReference>
<comment type="caution">
    <text evidence="7">The sequence shown here is derived from an EMBL/GenBank/DDBJ whole genome shotgun (WGS) entry which is preliminary data.</text>
</comment>
<feature type="domain" description="Exocyst complex subunit Exo70 C-terminal" evidence="6">
    <location>
        <begin position="316"/>
        <end position="692"/>
    </location>
</feature>
<proteinExistence type="inferred from homology"/>
<sequence>MTDINQINDGQTLKTHWSQEQCESNSLINQIIIEPDNTEQEIQSVMKLIHRINKENKHLRRLAACIESNSSVINSTFRYYKMRNTLFSIITAGPSDHLIDYLIELDDLNDMLKYFKSLAVHDEEKYVTELYNIGRQKLIEESDDLIMKSTNPIPPQELLDLCRSISFTPIDTDDIQLSGLSGFRIIFDWFKEQGFQLGLIDSYATKRGMMVHKSLKLLAEHLRQKSVRRASINLLNVNPCSSSRRSSLSTDTIKEHVKIKINELGRRFVHSPVFGRRESLSKPTLLHLPKMNVHFDFLDVEHAPPPVSFTDNRETNNYKFLLDAFIILLLRDLDLLFYVFENEYKTMVLSKLMELPLTYILEEGQQLCEAIKQLPGKIDTGKLAFFGLFSIKNWFHKSESTLTKFYQESDVSSRYQFSGILLPIFEQSIIECFHLILYEVKNDSSALSEGGGVHPLTIHVFDFIEDLFDYEPMISTIQFTNIEEQKIATDTISLSINKSIFNLNEYIVNLIQSLRMNISHKLKTLIPDHDKTLQAIFLLNNINYFFKRLEHPSLLAIIEKNEPNLRSDLRNIIKISVKMYLKCYTPMITNIQQMFDYDDLHHLSDLQLREHDREQLKTSFSMVNAAIDTLRQQHLEYTVDDVLLRDQLRTQSKRIILDKFQIFYTKFAHKHFTHNPDKYLRYNPSMLDNIIDTFFE</sequence>
<protein>
    <recommendedName>
        <fullName evidence="4 5">Exocyst complex component 7</fullName>
    </recommendedName>
    <alternativeName>
        <fullName evidence="5">Exocyst complex component Exo70</fullName>
    </alternativeName>
</protein>
<dbReference type="AlphaFoldDB" id="A0A814F8J5"/>
<comment type="function">
    <text evidence="5">Component of the exocyst complex involved in the docking of exocytic vesicles with fusion sites on the plasma membrane.</text>
</comment>
<evidence type="ECO:0000313" key="7">
    <source>
        <dbReference type="EMBL" id="CAF0979490.1"/>
    </source>
</evidence>
<name>A0A814F8J5_9BILA</name>
<dbReference type="Pfam" id="PF03081">
    <property type="entry name" value="Exo70_C"/>
    <property type="match status" value="1"/>
</dbReference>
<evidence type="ECO:0000256" key="5">
    <source>
        <dbReference type="RuleBase" id="RU365026"/>
    </source>
</evidence>
<evidence type="ECO:0000256" key="3">
    <source>
        <dbReference type="ARBA" id="ARBA00022483"/>
    </source>
</evidence>
<dbReference type="PANTHER" id="PTHR12542:SF41">
    <property type="entry name" value="EXOCYST COMPLEX COMPONENT 7"/>
    <property type="match status" value="1"/>
</dbReference>
<dbReference type="Gene3D" id="1.20.1280.170">
    <property type="entry name" value="Exocyst complex component Exo70"/>
    <property type="match status" value="2"/>
</dbReference>
<dbReference type="GO" id="GO:0005546">
    <property type="term" value="F:phosphatidylinositol-4,5-bisphosphate binding"/>
    <property type="evidence" value="ECO:0007669"/>
    <property type="project" value="InterPro"/>
</dbReference>
<dbReference type="SUPFAM" id="SSF74788">
    <property type="entry name" value="Cullin repeat-like"/>
    <property type="match status" value="1"/>
</dbReference>
<evidence type="ECO:0000256" key="4">
    <source>
        <dbReference type="ARBA" id="ARBA00026169"/>
    </source>
</evidence>
<accession>A0A814F8J5</accession>
<evidence type="ECO:0000256" key="2">
    <source>
        <dbReference type="ARBA" id="ARBA00022448"/>
    </source>
</evidence>
<evidence type="ECO:0000313" key="8">
    <source>
        <dbReference type="Proteomes" id="UP000663860"/>
    </source>
</evidence>
<evidence type="ECO:0000256" key="1">
    <source>
        <dbReference type="ARBA" id="ARBA00006756"/>
    </source>
</evidence>
<dbReference type="InterPro" id="IPR016159">
    <property type="entry name" value="Cullin_repeat-like_dom_sf"/>
</dbReference>
<evidence type="ECO:0000259" key="6">
    <source>
        <dbReference type="Pfam" id="PF03081"/>
    </source>
</evidence>
<dbReference type="InterPro" id="IPR046364">
    <property type="entry name" value="Exo70_C"/>
</dbReference>
<dbReference type="GO" id="GO:0006887">
    <property type="term" value="P:exocytosis"/>
    <property type="evidence" value="ECO:0007669"/>
    <property type="project" value="UniProtKB-KW"/>
</dbReference>
<gene>
    <name evidence="7" type="ORF">IZO911_LOCUS16492</name>
</gene>
<keyword evidence="2 5" id="KW-0813">Transport</keyword>
<reference evidence="7" key="1">
    <citation type="submission" date="2021-02" db="EMBL/GenBank/DDBJ databases">
        <authorList>
            <person name="Nowell W R."/>
        </authorList>
    </citation>
    <scope>NUCLEOTIDE SEQUENCE</scope>
</reference>
<dbReference type="InterPro" id="IPR004140">
    <property type="entry name" value="Exo70"/>
</dbReference>
<dbReference type="PANTHER" id="PTHR12542">
    <property type="entry name" value="EXOCYST COMPLEX PROTEIN EXO70"/>
    <property type="match status" value="1"/>
</dbReference>